<dbReference type="InterPro" id="IPR041881">
    <property type="entry name" value="PqqD_sf"/>
</dbReference>
<protein>
    <recommendedName>
        <fullName evidence="3">Coenzyme PQQ synthesis protein D (PqqD)</fullName>
    </recommendedName>
</protein>
<dbReference type="Pfam" id="PF05402">
    <property type="entry name" value="PqqD"/>
    <property type="match status" value="1"/>
</dbReference>
<dbReference type="RefSeq" id="WP_185039645.1">
    <property type="nucleotide sequence ID" value="NZ_BAABFG010000005.1"/>
</dbReference>
<dbReference type="InterPro" id="IPR008792">
    <property type="entry name" value="PQQD"/>
</dbReference>
<dbReference type="AlphaFoldDB" id="A0A7W7M6R0"/>
<evidence type="ECO:0000313" key="2">
    <source>
        <dbReference type="Proteomes" id="UP000546162"/>
    </source>
</evidence>
<keyword evidence="2" id="KW-1185">Reference proteome</keyword>
<evidence type="ECO:0008006" key="3">
    <source>
        <dbReference type="Google" id="ProtNLM"/>
    </source>
</evidence>
<comment type="caution">
    <text evidence="1">The sequence shown here is derived from an EMBL/GenBank/DDBJ whole genome shotgun (WGS) entry which is preliminary data.</text>
</comment>
<gene>
    <name evidence="1" type="ORF">BJY16_002512</name>
</gene>
<organism evidence="1 2">
    <name type="scientific">Actinoplanes octamycinicus</name>
    <dbReference type="NCBI Taxonomy" id="135948"/>
    <lineage>
        <taxon>Bacteria</taxon>
        <taxon>Bacillati</taxon>
        <taxon>Actinomycetota</taxon>
        <taxon>Actinomycetes</taxon>
        <taxon>Micromonosporales</taxon>
        <taxon>Micromonosporaceae</taxon>
        <taxon>Actinoplanes</taxon>
    </lineage>
</organism>
<sequence>MTSVLDVPRRTLGVPIRRVAGRLVVGVEADALEFSEVGSLIFTSANGRNRVVDIVHIVAAAYECETAEVYPDVVEFLGELTAGGIVEWSSAPAAAR</sequence>
<evidence type="ECO:0000313" key="1">
    <source>
        <dbReference type="EMBL" id="MBB4739053.1"/>
    </source>
</evidence>
<proteinExistence type="predicted"/>
<reference evidence="1 2" key="1">
    <citation type="submission" date="2020-08" db="EMBL/GenBank/DDBJ databases">
        <title>Sequencing the genomes of 1000 actinobacteria strains.</title>
        <authorList>
            <person name="Klenk H.-P."/>
        </authorList>
    </citation>
    <scope>NUCLEOTIDE SEQUENCE [LARGE SCALE GENOMIC DNA]</scope>
    <source>
        <strain evidence="1 2">DSM 45809</strain>
    </source>
</reference>
<accession>A0A7W7M6R0</accession>
<dbReference type="Gene3D" id="1.10.10.1150">
    <property type="entry name" value="Coenzyme PQQ synthesis protein D (PqqD)"/>
    <property type="match status" value="1"/>
</dbReference>
<dbReference type="Proteomes" id="UP000546162">
    <property type="component" value="Unassembled WGS sequence"/>
</dbReference>
<name>A0A7W7M6R0_9ACTN</name>
<dbReference type="EMBL" id="JACHNB010000001">
    <property type="protein sequence ID" value="MBB4739053.1"/>
    <property type="molecule type" value="Genomic_DNA"/>
</dbReference>